<dbReference type="Proteomes" id="UP001295423">
    <property type="component" value="Unassembled WGS sequence"/>
</dbReference>
<sequence length="139" mass="15140">MGKGSNVQKAQQARERNQKKMGKSDEERKAASDKAKKDAAAKMCLICKQTFMVNARPPLLYQHLVAKHPDMVDDPAKWVQALPDLAGFDPNDPKGEKAAAKAKQDEAAAKKKQAKKKNDAGLDDLLSAGLTVTKKKGKK</sequence>
<dbReference type="Pfam" id="PF12907">
    <property type="entry name" value="zf-met2"/>
    <property type="match status" value="1"/>
</dbReference>
<dbReference type="SUPFAM" id="SSF118359">
    <property type="entry name" value="Expressed protein At2g23090/F21P24.15"/>
    <property type="match status" value="1"/>
</dbReference>
<dbReference type="PANTHER" id="PTHR33788">
    <property type="entry name" value="OS07G0114300 PROTEIN"/>
    <property type="match status" value="1"/>
</dbReference>
<evidence type="ECO:0000313" key="4">
    <source>
        <dbReference type="Proteomes" id="UP001295423"/>
    </source>
</evidence>
<dbReference type="Gene3D" id="4.10.1050.10">
    <property type="entry name" value="At2g23090-like"/>
    <property type="match status" value="1"/>
</dbReference>
<proteinExistence type="predicted"/>
<organism evidence="3 4">
    <name type="scientific">Cylindrotheca closterium</name>
    <dbReference type="NCBI Taxonomy" id="2856"/>
    <lineage>
        <taxon>Eukaryota</taxon>
        <taxon>Sar</taxon>
        <taxon>Stramenopiles</taxon>
        <taxon>Ochrophyta</taxon>
        <taxon>Bacillariophyta</taxon>
        <taxon>Bacillariophyceae</taxon>
        <taxon>Bacillariophycidae</taxon>
        <taxon>Bacillariales</taxon>
        <taxon>Bacillariaceae</taxon>
        <taxon>Cylindrotheca</taxon>
    </lineage>
</organism>
<gene>
    <name evidence="3" type="ORF">CYCCA115_LOCUS7002</name>
</gene>
<dbReference type="InterPro" id="IPR039438">
    <property type="entry name" value="At2g23090-like_Znf"/>
</dbReference>
<keyword evidence="4" id="KW-1185">Reference proteome</keyword>
<dbReference type="InterPro" id="IPR039713">
    <property type="entry name" value="At2g23090-like"/>
</dbReference>
<accession>A0AAD2CN17</accession>
<protein>
    <recommendedName>
        <fullName evidence="2">At2g23090-like zinc-binding domain-containing protein</fullName>
    </recommendedName>
</protein>
<feature type="domain" description="At2g23090-like zinc-binding" evidence="2">
    <location>
        <begin position="44"/>
        <end position="70"/>
    </location>
</feature>
<feature type="region of interest" description="Disordered" evidence="1">
    <location>
        <begin position="1"/>
        <end position="35"/>
    </location>
</feature>
<evidence type="ECO:0000259" key="2">
    <source>
        <dbReference type="Pfam" id="PF12907"/>
    </source>
</evidence>
<feature type="compositionally biased region" description="Polar residues" evidence="1">
    <location>
        <begin position="1"/>
        <end position="11"/>
    </location>
</feature>
<feature type="compositionally biased region" description="Basic and acidic residues" evidence="1">
    <location>
        <begin position="91"/>
        <end position="109"/>
    </location>
</feature>
<comment type="caution">
    <text evidence="3">The sequence shown here is derived from an EMBL/GenBank/DDBJ whole genome shotgun (WGS) entry which is preliminary data.</text>
</comment>
<name>A0AAD2CN17_9STRA</name>
<evidence type="ECO:0000313" key="3">
    <source>
        <dbReference type="EMBL" id="CAJ1940358.1"/>
    </source>
</evidence>
<dbReference type="AlphaFoldDB" id="A0AAD2CN17"/>
<feature type="region of interest" description="Disordered" evidence="1">
    <location>
        <begin position="83"/>
        <end position="120"/>
    </location>
</feature>
<dbReference type="EMBL" id="CAKOGP040000890">
    <property type="protein sequence ID" value="CAJ1940358.1"/>
    <property type="molecule type" value="Genomic_DNA"/>
</dbReference>
<dbReference type="InterPro" id="IPR026939">
    <property type="entry name" value="ZNF706/At2g23090_sf"/>
</dbReference>
<reference evidence="3" key="1">
    <citation type="submission" date="2023-08" db="EMBL/GenBank/DDBJ databases">
        <authorList>
            <person name="Audoor S."/>
            <person name="Bilcke G."/>
        </authorList>
    </citation>
    <scope>NUCLEOTIDE SEQUENCE</scope>
</reference>
<feature type="compositionally biased region" description="Basic and acidic residues" evidence="1">
    <location>
        <begin position="12"/>
        <end position="35"/>
    </location>
</feature>
<evidence type="ECO:0000256" key="1">
    <source>
        <dbReference type="SAM" id="MobiDB-lite"/>
    </source>
</evidence>
<dbReference type="PANTHER" id="PTHR33788:SF1">
    <property type="entry name" value="ZINC-BINDING PROTEIN"/>
    <property type="match status" value="1"/>
</dbReference>